<dbReference type="RefSeq" id="WP_270877701.1">
    <property type="nucleotide sequence ID" value="NZ_JAQFVF010000005.1"/>
</dbReference>
<organism evidence="1 2">
    <name type="scientific">Paenibacillus aestuarii</name>
    <dbReference type="NCBI Taxonomy" id="516965"/>
    <lineage>
        <taxon>Bacteria</taxon>
        <taxon>Bacillati</taxon>
        <taxon>Bacillota</taxon>
        <taxon>Bacilli</taxon>
        <taxon>Bacillales</taxon>
        <taxon>Paenibacillaceae</taxon>
        <taxon>Paenibacillus</taxon>
    </lineage>
</organism>
<proteinExistence type="predicted"/>
<comment type="caution">
    <text evidence="1">The sequence shown here is derived from an EMBL/GenBank/DDBJ whole genome shotgun (WGS) entry which is preliminary data.</text>
</comment>
<dbReference type="EMBL" id="JBHSMJ010000042">
    <property type="protein sequence ID" value="MFC5452180.1"/>
    <property type="molecule type" value="Genomic_DNA"/>
</dbReference>
<evidence type="ECO:0008006" key="3">
    <source>
        <dbReference type="Google" id="ProtNLM"/>
    </source>
</evidence>
<name>A0ABW0KFW2_9BACL</name>
<reference evidence="2" key="1">
    <citation type="journal article" date="2019" name="Int. J. Syst. Evol. Microbiol.">
        <title>The Global Catalogue of Microorganisms (GCM) 10K type strain sequencing project: providing services to taxonomists for standard genome sequencing and annotation.</title>
        <authorList>
            <consortium name="The Broad Institute Genomics Platform"/>
            <consortium name="The Broad Institute Genome Sequencing Center for Infectious Disease"/>
            <person name="Wu L."/>
            <person name="Ma J."/>
        </authorList>
    </citation>
    <scope>NUCLEOTIDE SEQUENCE [LARGE SCALE GENOMIC DNA]</scope>
    <source>
        <strain evidence="2">KACC 11904</strain>
    </source>
</reference>
<evidence type="ECO:0000313" key="2">
    <source>
        <dbReference type="Proteomes" id="UP001596044"/>
    </source>
</evidence>
<evidence type="ECO:0000313" key="1">
    <source>
        <dbReference type="EMBL" id="MFC5452180.1"/>
    </source>
</evidence>
<sequence>MQELIKNFCEEKDTGIFLIDMPTGFGKTYNVLEFITNYYDRVEGKILFLTTLKKNLPFDELREHFVKKGIGDRFDELCIKIEANANGVILNLMYVYKDIPQRFKDSKEYHDLFNAVKLVHEWTNKKKDETISAIVKTTEKAIIEQYERAFRVLIEKDLKKFSKPVERLLQIKTNREYQWVGKLYPAVFTKDKKILFMSMDKFLLGNSTLIEPTYSFYNNPIIDKAVVFIDEFDATKDTILKRIIDKGLENRVDYLNLFKQVNSALSTREFPHQLLIDSKKQDEYKQNNPRKKMNSSAAIVSGFQEIFSDTYKKFNIQYSYKTSGSVEDKKRNFIFNDLQFHSVFSGGNSYIGIESDDVAKQNWIKFLKTKPENVDGGIIYLLSSVKGCISYFQKGCSRLAYNYKNVVDEGKRLGDDDFTLEQAINSLLSEFHLSREYVRYLTSHILSGQRSRKQKAKNDKLSIDFFDMSIYNRGFRYFDFIDEPEHNLQSKIMVYDFPDTPEKFLVNISERAKVIGISATASLDTVIGNYDVSYLKKALGDGYYEMSFKDKQRLNKKFQDFIQGYENVDIYVEPVGYCQSIETELMEIFSSKDFAKKYKEKLERQYQGYEYAMENFIKVLKAFKAFICNDDLQSFLCLTNKLAKEGKSLFDLKLLKEIGDHIIRICNKPYKIDSVMVQIDSDDFDTKKQNLISRLKNNEKVFVLSAYQTLGAGQNIQYPMPVNKKFVTINEFARGRGEKDFDGIYLEKPTNLLVNIREGLEEEELVKYIYQIEFLMERGELSLVEGISLIKDAFRSFSGVKNNFTGFKANVYGSKSVENYALRVLIQAVGRLCRTGIKNKEICLYVDESIFRMNFQIEDDRLLNPEFAKIVEKRRSYCEIKDETYETKNTYENNANTLSIKTVHIIKNLMRKWDENSIEIWKELRSVCLKHPTMSEDGLRRMPWAQNLYIKAPTKINGYTYTQEDDYEKNITIKFDGSLKQVVSENDVRLNLLMRIPRIREHFIQMDYATEFIANEYFLTPPLYNNIYKGALGEVIGKFLLKEYWHLDLKEIDNEEIFEFFDFRLGDDIYIDFKLWKETNSFDAEEQKNKIIKKLEACGGKRAIIINIMADASNYKITTSGDGKIVEIPLLCDIRTGKLDPTIYEQIRHGGYFTC</sequence>
<dbReference type="Proteomes" id="UP001596044">
    <property type="component" value="Unassembled WGS sequence"/>
</dbReference>
<protein>
    <recommendedName>
        <fullName evidence="3">Helicase ATP-binding domain-containing protein</fullName>
    </recommendedName>
</protein>
<keyword evidence="2" id="KW-1185">Reference proteome</keyword>
<gene>
    <name evidence="1" type="ORF">ACFPOG_28635</name>
</gene>
<accession>A0ABW0KFW2</accession>